<dbReference type="CDD" id="cd01335">
    <property type="entry name" value="Radical_SAM"/>
    <property type="match status" value="1"/>
</dbReference>
<feature type="domain" description="Radical SAM core" evidence="5">
    <location>
        <begin position="18"/>
        <end position="155"/>
    </location>
</feature>
<keyword evidence="4" id="KW-0411">Iron-sulfur</keyword>
<dbReference type="SUPFAM" id="SSF102114">
    <property type="entry name" value="Radical SAM enzymes"/>
    <property type="match status" value="1"/>
</dbReference>
<dbReference type="InterPro" id="IPR024521">
    <property type="entry name" value="ArsS-like_C"/>
</dbReference>
<dbReference type="GO" id="GO:0046872">
    <property type="term" value="F:metal ion binding"/>
    <property type="evidence" value="ECO:0007669"/>
    <property type="project" value="UniProtKB-KW"/>
</dbReference>
<dbReference type="GO" id="GO:0003824">
    <property type="term" value="F:catalytic activity"/>
    <property type="evidence" value="ECO:0007669"/>
    <property type="project" value="InterPro"/>
</dbReference>
<evidence type="ECO:0000259" key="5">
    <source>
        <dbReference type="Pfam" id="PF04055"/>
    </source>
</evidence>
<dbReference type="AlphaFoldDB" id="A0A6A8MBZ1"/>
<accession>A0A6A8MBZ1</accession>
<dbReference type="Pfam" id="PF04055">
    <property type="entry name" value="Radical_SAM"/>
    <property type="match status" value="1"/>
</dbReference>
<comment type="caution">
    <text evidence="7">The sequence shown here is derived from an EMBL/GenBank/DDBJ whole genome shotgun (WGS) entry which is preliminary data.</text>
</comment>
<dbReference type="InterPro" id="IPR007197">
    <property type="entry name" value="rSAM"/>
</dbReference>
<dbReference type="SFLD" id="SFLDG01067">
    <property type="entry name" value="SPASM/twitch_domain_containing"/>
    <property type="match status" value="1"/>
</dbReference>
<dbReference type="NCBIfam" id="TIGR04167">
    <property type="entry name" value="rSAM_SeCys"/>
    <property type="match status" value="1"/>
</dbReference>
<protein>
    <submittedName>
        <fullName evidence="7">Radical SAM/Cys-rich domain protein</fullName>
    </submittedName>
</protein>
<evidence type="ECO:0000313" key="7">
    <source>
        <dbReference type="EMBL" id="MST68856.1"/>
    </source>
</evidence>
<name>A0A6A8MBZ1_9FIRM</name>
<dbReference type="GO" id="GO:0051536">
    <property type="term" value="F:iron-sulfur cluster binding"/>
    <property type="evidence" value="ECO:0007669"/>
    <property type="project" value="UniProtKB-KW"/>
</dbReference>
<dbReference type="PANTHER" id="PTHR43728:SF1">
    <property type="entry name" value="FE-S OXIDOREDUCTASE"/>
    <property type="match status" value="1"/>
</dbReference>
<sequence length="307" mass="34271">MADPEAAYTDIITTMQVNIGLQCNQACKHCHVKGGPDRTEAMSREVMECCLDVFRNDEHLNTIDITGGAPEMNPDFRWFLKECCKLADTVYVRTNLTILEQPGYEDLPELYRDLGVTVFASLPYYREKDADRQRGKGVFQSSIRMLQKLNSLGIGEPGGSDLNLVYNPGGAFLPPEQGAMGDLYHQKLEKDFGIHFTNLFAITNNPVGRFGDFLERSGNLERYMNTLFDAYNPASEPAMMCRFQISVGYDGRIFDCDFNQAVDLPVTTKETIFDLRKHGIQKRHIALANHCYGCTAGQGSSCGGATN</sequence>
<dbReference type="InterPro" id="IPR013785">
    <property type="entry name" value="Aldolase_TIM"/>
</dbReference>
<organism evidence="7">
    <name type="scientific">Baileyella intestinalis</name>
    <dbReference type="NCBI Taxonomy" id="2606709"/>
    <lineage>
        <taxon>Bacteria</taxon>
        <taxon>Bacillati</taxon>
        <taxon>Bacillota</taxon>
        <taxon>Clostridia</taxon>
        <taxon>Peptostreptococcales</taxon>
        <taxon>Anaerovoracaceae</taxon>
        <taxon>Baileyella</taxon>
    </lineage>
</organism>
<dbReference type="InterPro" id="IPR058240">
    <property type="entry name" value="rSAM_sf"/>
</dbReference>
<evidence type="ECO:0000256" key="2">
    <source>
        <dbReference type="ARBA" id="ARBA00022723"/>
    </source>
</evidence>
<dbReference type="InterPro" id="IPR026351">
    <property type="entry name" value="rSAM_ArsS-like"/>
</dbReference>
<feature type="domain" description="Arsenosugar biosynthesis radical SAM protein ArsS-like C-terminal" evidence="6">
    <location>
        <begin position="173"/>
        <end position="305"/>
    </location>
</feature>
<dbReference type="RefSeq" id="WP_154572421.1">
    <property type="nucleotide sequence ID" value="NZ_VUNB01000003.1"/>
</dbReference>
<evidence type="ECO:0000256" key="3">
    <source>
        <dbReference type="ARBA" id="ARBA00023004"/>
    </source>
</evidence>
<dbReference type="PANTHER" id="PTHR43728">
    <property type="entry name" value="SLR0304 PROTEIN"/>
    <property type="match status" value="1"/>
</dbReference>
<evidence type="ECO:0000259" key="6">
    <source>
        <dbReference type="Pfam" id="PF12345"/>
    </source>
</evidence>
<dbReference type="EMBL" id="VUNB01000003">
    <property type="protein sequence ID" value="MST68856.1"/>
    <property type="molecule type" value="Genomic_DNA"/>
</dbReference>
<keyword evidence="2" id="KW-0479">Metal-binding</keyword>
<keyword evidence="3" id="KW-0408">Iron</keyword>
<gene>
    <name evidence="7" type="ORF">FYJ66_04520</name>
</gene>
<dbReference type="SFLD" id="SFLDS00029">
    <property type="entry name" value="Radical_SAM"/>
    <property type="match status" value="1"/>
</dbReference>
<keyword evidence="1" id="KW-0949">S-adenosyl-L-methionine</keyword>
<dbReference type="Gene3D" id="3.20.20.70">
    <property type="entry name" value="Aldolase class I"/>
    <property type="match status" value="1"/>
</dbReference>
<proteinExistence type="predicted"/>
<evidence type="ECO:0000256" key="1">
    <source>
        <dbReference type="ARBA" id="ARBA00022691"/>
    </source>
</evidence>
<dbReference type="Pfam" id="PF12345">
    <property type="entry name" value="DUF3641"/>
    <property type="match status" value="1"/>
</dbReference>
<evidence type="ECO:0000256" key="4">
    <source>
        <dbReference type="ARBA" id="ARBA00023014"/>
    </source>
</evidence>
<reference evidence="7" key="1">
    <citation type="submission" date="2019-09" db="EMBL/GenBank/DDBJ databases">
        <title>In-depth cultivation of the pig gut microbiome towards novel bacterial diversity and tailored functional studies.</title>
        <authorList>
            <person name="Wylensek D."/>
            <person name="Hitch T.C.A."/>
            <person name="Clavel T."/>
        </authorList>
    </citation>
    <scope>NUCLEOTIDE SEQUENCE</scope>
    <source>
        <strain evidence="7">RF-744-FAT-WT-3</strain>
    </source>
</reference>